<comment type="similarity">
    <text evidence="1">Belongs to the short-chain dehydrogenases/reductases (SDR) family.</text>
</comment>
<dbReference type="Pfam" id="PF00106">
    <property type="entry name" value="adh_short"/>
    <property type="match status" value="1"/>
</dbReference>
<dbReference type="AlphaFoldDB" id="Q97TP7"/>
<dbReference type="GO" id="GO:0016491">
    <property type="term" value="F:oxidoreductase activity"/>
    <property type="evidence" value="ECO:0007669"/>
    <property type="project" value="UniProtKB-KW"/>
</dbReference>
<dbReference type="KEGG" id="cac:CA_P0051"/>
<evidence type="ECO:0000256" key="2">
    <source>
        <dbReference type="ARBA" id="ARBA00023002"/>
    </source>
</evidence>
<dbReference type="SUPFAM" id="SSF51735">
    <property type="entry name" value="NAD(P)-binding Rossmann-fold domains"/>
    <property type="match status" value="1"/>
</dbReference>
<dbReference type="InterPro" id="IPR036291">
    <property type="entry name" value="NAD(P)-bd_dom_sf"/>
</dbReference>
<organism evidence="3 4">
    <name type="scientific">Clostridium acetobutylicum (strain ATCC 824 / DSM 792 / JCM 1419 / IAM 19013 / LMG 5710 / NBRC 13948 / NRRL B-527 / VKM B-1787 / 2291 / W)</name>
    <dbReference type="NCBI Taxonomy" id="272562"/>
    <lineage>
        <taxon>Bacteria</taxon>
        <taxon>Bacillati</taxon>
        <taxon>Bacillota</taxon>
        <taxon>Clostridia</taxon>
        <taxon>Eubacteriales</taxon>
        <taxon>Clostridiaceae</taxon>
        <taxon>Clostridium</taxon>
    </lineage>
</organism>
<dbReference type="PATRIC" id="fig|272562.8.peg.50"/>
<dbReference type="PANTHER" id="PTHR44196">
    <property type="entry name" value="DEHYDROGENASE/REDUCTASE SDR FAMILY MEMBER 7B"/>
    <property type="match status" value="1"/>
</dbReference>
<gene>
    <name evidence="3" type="ordered locus">CA_P0051</name>
</gene>
<dbReference type="PROSITE" id="PS00061">
    <property type="entry name" value="ADH_SHORT"/>
    <property type="match status" value="1"/>
</dbReference>
<dbReference type="OrthoDB" id="9808814at2"/>
<protein>
    <submittedName>
        <fullName evidence="3">Oxidoreductase</fullName>
    </submittedName>
</protein>
<keyword evidence="2" id="KW-0560">Oxidoreductase</keyword>
<keyword evidence="3" id="KW-0614">Plasmid</keyword>
<accession>Q97TP7</accession>
<dbReference type="GO" id="GO:0016020">
    <property type="term" value="C:membrane"/>
    <property type="evidence" value="ECO:0007669"/>
    <property type="project" value="TreeGrafter"/>
</dbReference>
<dbReference type="Proteomes" id="UP000000814">
    <property type="component" value="Plasmid pSOL1"/>
</dbReference>
<geneLocation type="plasmid" evidence="3 4">
    <name>pSOL1</name>
</geneLocation>
<dbReference type="RefSeq" id="WP_010890736.1">
    <property type="nucleotide sequence ID" value="NC_001988.2"/>
</dbReference>
<dbReference type="InterPro" id="IPR002347">
    <property type="entry name" value="SDR_fam"/>
</dbReference>
<dbReference type="Gene3D" id="3.40.50.720">
    <property type="entry name" value="NAD(P)-binding Rossmann-like Domain"/>
    <property type="match status" value="1"/>
</dbReference>
<dbReference type="PRINTS" id="PR00081">
    <property type="entry name" value="GDHRDH"/>
</dbReference>
<dbReference type="GeneID" id="45000284"/>
<evidence type="ECO:0000313" key="3">
    <source>
        <dbReference type="EMBL" id="AAK76797.1"/>
    </source>
</evidence>
<dbReference type="InterPro" id="IPR020904">
    <property type="entry name" value="Sc_DH/Rdtase_CS"/>
</dbReference>
<sequence>MKKAIVIGATSGIGMETAKKLAENGYIVGITGRRKERLINLQKSIKTKTFIKQIDICKPNMAIELLKELIDELGGLDLIVISSGIVRPNLELSWSNEEETIATNISGFAAMANTASQYFMKQKYGHIVGISSMSSLVYSDRSNAYCASKAFVSNYLRGLRILLTKASKRIYVTEVVPGWVYTEMTKQADKSKLFWTTTADKAAEEIYTSILKKKRKIYISKRWRLLAWLINILPESFRVK</sequence>
<evidence type="ECO:0000313" key="4">
    <source>
        <dbReference type="Proteomes" id="UP000000814"/>
    </source>
</evidence>
<name>Q97TP7_CLOAB</name>
<dbReference type="HOGENOM" id="CLU_010194_2_1_9"/>
<dbReference type="EMBL" id="AE001438">
    <property type="protein sequence ID" value="AAK76797.1"/>
    <property type="molecule type" value="Genomic_DNA"/>
</dbReference>
<keyword evidence="4" id="KW-1185">Reference proteome</keyword>
<evidence type="ECO:0000256" key="1">
    <source>
        <dbReference type="ARBA" id="ARBA00006484"/>
    </source>
</evidence>
<dbReference type="PANTHER" id="PTHR44196:SF3">
    <property type="entry name" value="SHORT CHAIN DEHYDROGENASE FAMILY PROTEIN"/>
    <property type="match status" value="1"/>
</dbReference>
<reference evidence="3 4" key="1">
    <citation type="journal article" date="2001" name="J. Bacteriol.">
        <title>Genome sequence and comparative analysis of the solvent-producing bacterium Clostridium acetobutylicum.</title>
        <authorList>
            <person name="Nolling J."/>
            <person name="Breton G."/>
            <person name="Omelchenko M.V."/>
            <person name="Makarova K.S."/>
            <person name="Zeng Q."/>
            <person name="Gibson R."/>
            <person name="Lee H.M."/>
            <person name="Dubois J."/>
            <person name="Qiu D."/>
            <person name="Hitti J."/>
            <person name="Wolf Y.I."/>
            <person name="Tatusov R.L."/>
            <person name="Sabathe F."/>
            <person name="Doucette-Stamm L."/>
            <person name="Soucaille P."/>
            <person name="Daly M.J."/>
            <person name="Bennett G.N."/>
            <person name="Koonin E.V."/>
            <person name="Smith D.R."/>
        </authorList>
    </citation>
    <scope>NUCLEOTIDE SEQUENCE [LARGE SCALE GENOMIC DNA]</scope>
    <source>
        <strain evidence="4">ATCC 824 / DSM 792 / JCM 1419 / LMG 5710 / VKM B-1787</strain>
        <plasmid evidence="4">pSOL1</plasmid>
    </source>
</reference>
<proteinExistence type="inferred from homology"/>